<sequence length="211" mass="24075">MPARLYKHIETIWNFHLMGHEVTPADCLFVLCSNDVRVAEYAADLYRRGLAPYVLVSGGKGRFTEEVFEKSEAETFAEILLDEGVPGRAILLEKEATNTGENVTLSHALLEQKGLRFNRFILVQKPFMERRAYATFLQQWPDEVQSVVCTSPPIPFLEYPNTDLTFDHVVNATVSDFERIKDYPAQGFQIEQPIPDEVMSAYNEIKKAGLW</sequence>
<gene>
    <name evidence="2" type="ORF">GCE9029_03324</name>
</gene>
<evidence type="ECO:0000313" key="2">
    <source>
        <dbReference type="EMBL" id="CZF82595.1"/>
    </source>
</evidence>
<dbReference type="EMBL" id="FIZX01000002">
    <property type="protein sequence ID" value="CZF82595.1"/>
    <property type="molecule type" value="Genomic_DNA"/>
</dbReference>
<organism evidence="2 3">
    <name type="scientific">Grimontia celer</name>
    <dbReference type="NCBI Taxonomy" id="1796497"/>
    <lineage>
        <taxon>Bacteria</taxon>
        <taxon>Pseudomonadati</taxon>
        <taxon>Pseudomonadota</taxon>
        <taxon>Gammaproteobacteria</taxon>
        <taxon>Vibrionales</taxon>
        <taxon>Vibrionaceae</taxon>
        <taxon>Grimontia</taxon>
    </lineage>
</organism>
<evidence type="ECO:0000259" key="1">
    <source>
        <dbReference type="Pfam" id="PF02698"/>
    </source>
</evidence>
<dbReference type="Proteomes" id="UP000071641">
    <property type="component" value="Unassembled WGS sequence"/>
</dbReference>
<name>A0A128F7W3_9GAMM</name>
<evidence type="ECO:0000313" key="3">
    <source>
        <dbReference type="Proteomes" id="UP000071641"/>
    </source>
</evidence>
<dbReference type="Pfam" id="PF02698">
    <property type="entry name" value="DUF218"/>
    <property type="match status" value="1"/>
</dbReference>
<reference evidence="3" key="1">
    <citation type="submission" date="2016-02" db="EMBL/GenBank/DDBJ databases">
        <authorList>
            <person name="Rodrigo-Torres Lidia"/>
            <person name="Arahal R.David."/>
        </authorList>
    </citation>
    <scope>NUCLEOTIDE SEQUENCE [LARGE SCALE GENOMIC DNA]</scope>
    <source>
        <strain evidence="3">CECT 9029</strain>
    </source>
</reference>
<dbReference type="PANTHER" id="PTHR30336:SF20">
    <property type="entry name" value="DUF218 DOMAIN-CONTAINING PROTEIN"/>
    <property type="match status" value="1"/>
</dbReference>
<dbReference type="RefSeq" id="WP_062664842.1">
    <property type="nucleotide sequence ID" value="NZ_FIZX01000002.1"/>
</dbReference>
<dbReference type="GO" id="GO:0005886">
    <property type="term" value="C:plasma membrane"/>
    <property type="evidence" value="ECO:0007669"/>
    <property type="project" value="TreeGrafter"/>
</dbReference>
<dbReference type="InterPro" id="IPR051599">
    <property type="entry name" value="Cell_Envelope_Assoc"/>
</dbReference>
<protein>
    <recommendedName>
        <fullName evidence="1">DUF218 domain-containing protein</fullName>
    </recommendedName>
</protein>
<dbReference type="AlphaFoldDB" id="A0A128F7W3"/>
<proteinExistence type="predicted"/>
<feature type="domain" description="DUF218" evidence="1">
    <location>
        <begin position="37"/>
        <end position="145"/>
    </location>
</feature>
<accession>A0A128F7W3</accession>
<keyword evidence="3" id="KW-1185">Reference proteome</keyword>
<dbReference type="CDD" id="cd06259">
    <property type="entry name" value="YdcF-like"/>
    <property type="match status" value="1"/>
</dbReference>
<dbReference type="PANTHER" id="PTHR30336">
    <property type="entry name" value="INNER MEMBRANE PROTEIN, PROBABLE PERMEASE"/>
    <property type="match status" value="1"/>
</dbReference>
<dbReference type="InterPro" id="IPR014729">
    <property type="entry name" value="Rossmann-like_a/b/a_fold"/>
</dbReference>
<dbReference type="STRING" id="1796497.GCE9029_03324"/>
<dbReference type="OrthoDB" id="2216870at2"/>
<dbReference type="Gene3D" id="3.40.50.620">
    <property type="entry name" value="HUPs"/>
    <property type="match status" value="1"/>
</dbReference>
<dbReference type="InterPro" id="IPR003848">
    <property type="entry name" value="DUF218"/>
</dbReference>